<evidence type="ECO:0000313" key="2">
    <source>
        <dbReference type="Proteomes" id="UP000824239"/>
    </source>
</evidence>
<proteinExistence type="predicted"/>
<comment type="caution">
    <text evidence="1">The sequence shown here is derived from an EMBL/GenBank/DDBJ whole genome shotgun (WGS) entry which is preliminary data.</text>
</comment>
<evidence type="ECO:0000313" key="1">
    <source>
        <dbReference type="EMBL" id="HIR50273.1"/>
    </source>
</evidence>
<gene>
    <name evidence="1" type="ORF">IAA53_03155</name>
</gene>
<dbReference type="Gene3D" id="1.10.287.1080">
    <property type="entry name" value="MazG-like"/>
    <property type="match status" value="1"/>
</dbReference>
<accession>A0A9D1IW99</accession>
<dbReference type="AlphaFoldDB" id="A0A9D1IW99"/>
<reference evidence="1" key="1">
    <citation type="submission" date="2020-10" db="EMBL/GenBank/DDBJ databases">
        <authorList>
            <person name="Gilroy R."/>
        </authorList>
    </citation>
    <scope>NUCLEOTIDE SEQUENCE</scope>
    <source>
        <strain evidence="1">ChiBcec15-4380</strain>
    </source>
</reference>
<sequence length="106" mass="12215">MDELTMEQWEMGIYEDAVETWGREAQLMKAAEELSELAAAINRLLCCEKSGYRSREEVMAELQGEWADAEIMLNQLHVMLDMDDEVYIGKLEALEEKIRKARENAG</sequence>
<protein>
    <recommendedName>
        <fullName evidence="3">NTP pyrophosphohydrolase MazG putative catalytic core domain-containing protein</fullName>
    </recommendedName>
</protein>
<dbReference type="Proteomes" id="UP000824239">
    <property type="component" value="Unassembled WGS sequence"/>
</dbReference>
<evidence type="ECO:0008006" key="3">
    <source>
        <dbReference type="Google" id="ProtNLM"/>
    </source>
</evidence>
<dbReference type="EMBL" id="DVHE01000022">
    <property type="protein sequence ID" value="HIR50273.1"/>
    <property type="molecule type" value="Genomic_DNA"/>
</dbReference>
<name>A0A9D1IW99_9FIRM</name>
<organism evidence="1 2">
    <name type="scientific">Candidatus Avoscillospira avicola</name>
    <dbReference type="NCBI Taxonomy" id="2840706"/>
    <lineage>
        <taxon>Bacteria</taxon>
        <taxon>Bacillati</taxon>
        <taxon>Bacillota</taxon>
        <taxon>Clostridia</taxon>
        <taxon>Eubacteriales</taxon>
        <taxon>Oscillospiraceae</taxon>
        <taxon>Oscillospiraceae incertae sedis</taxon>
        <taxon>Candidatus Avoscillospira</taxon>
    </lineage>
</organism>
<reference evidence="1" key="2">
    <citation type="journal article" date="2021" name="PeerJ">
        <title>Extensive microbial diversity within the chicken gut microbiome revealed by metagenomics and culture.</title>
        <authorList>
            <person name="Gilroy R."/>
            <person name="Ravi A."/>
            <person name="Getino M."/>
            <person name="Pursley I."/>
            <person name="Horton D.L."/>
            <person name="Alikhan N.F."/>
            <person name="Baker D."/>
            <person name="Gharbi K."/>
            <person name="Hall N."/>
            <person name="Watson M."/>
            <person name="Adriaenssens E.M."/>
            <person name="Foster-Nyarko E."/>
            <person name="Jarju S."/>
            <person name="Secka A."/>
            <person name="Antonio M."/>
            <person name="Oren A."/>
            <person name="Chaudhuri R.R."/>
            <person name="La Ragione R."/>
            <person name="Hildebrand F."/>
            <person name="Pallen M.J."/>
        </authorList>
    </citation>
    <scope>NUCLEOTIDE SEQUENCE</scope>
    <source>
        <strain evidence="1">ChiBcec15-4380</strain>
    </source>
</reference>